<evidence type="ECO:0000313" key="2">
    <source>
        <dbReference type="Proteomes" id="UP000741863"/>
    </source>
</evidence>
<keyword evidence="2" id="KW-1185">Reference proteome</keyword>
<protein>
    <submittedName>
        <fullName evidence="1">Uncharacterized protein</fullName>
    </submittedName>
</protein>
<organism evidence="1 2">
    <name type="scientific">Geomicrobium sediminis</name>
    <dbReference type="NCBI Taxonomy" id="1347788"/>
    <lineage>
        <taxon>Bacteria</taxon>
        <taxon>Bacillati</taxon>
        <taxon>Bacillota</taxon>
        <taxon>Bacilli</taxon>
        <taxon>Bacillales</taxon>
        <taxon>Geomicrobium</taxon>
    </lineage>
</organism>
<dbReference type="EMBL" id="JAFBEC010000018">
    <property type="protein sequence ID" value="MBM7634855.1"/>
    <property type="molecule type" value="Genomic_DNA"/>
</dbReference>
<reference evidence="1 2" key="1">
    <citation type="submission" date="2021-01" db="EMBL/GenBank/DDBJ databases">
        <title>Genomic Encyclopedia of Type Strains, Phase IV (KMG-IV): sequencing the most valuable type-strain genomes for metagenomic binning, comparative biology and taxonomic classification.</title>
        <authorList>
            <person name="Goeker M."/>
        </authorList>
    </citation>
    <scope>NUCLEOTIDE SEQUENCE [LARGE SCALE GENOMIC DNA]</scope>
    <source>
        <strain evidence="1 2">DSM 25540</strain>
    </source>
</reference>
<proteinExistence type="predicted"/>
<dbReference type="Proteomes" id="UP000741863">
    <property type="component" value="Unassembled WGS sequence"/>
</dbReference>
<gene>
    <name evidence="1" type="ORF">JOD17_003982</name>
</gene>
<evidence type="ECO:0000313" key="1">
    <source>
        <dbReference type="EMBL" id="MBM7634855.1"/>
    </source>
</evidence>
<name>A0ABS2PIK0_9BACL</name>
<sequence>MTILAAALKGEEIVPIVEGDWVRIYNTETNGFEDHRNPALSVEEGRRGEVLKFVNNFNVTVFLAPPNTFCERSYDKAKEQDLQFVQLNPGTLFQQFLESSYQFSTELPQKEIVPS</sequence>
<comment type="caution">
    <text evidence="1">The sequence shown here is derived from an EMBL/GenBank/DDBJ whole genome shotgun (WGS) entry which is preliminary data.</text>
</comment>
<dbReference type="RefSeq" id="WP_204699615.1">
    <property type="nucleotide sequence ID" value="NZ_JAFBEC010000018.1"/>
</dbReference>
<accession>A0ABS2PIK0</accession>